<feature type="transmembrane region" description="Helical" evidence="7">
    <location>
        <begin position="252"/>
        <end position="274"/>
    </location>
</feature>
<evidence type="ECO:0000256" key="2">
    <source>
        <dbReference type="ARBA" id="ARBA00022692"/>
    </source>
</evidence>
<evidence type="ECO:0000313" key="12">
    <source>
        <dbReference type="Proteomes" id="UP001177023"/>
    </source>
</evidence>
<feature type="domain" description="GPR180/TMEM145 transmembrane" evidence="9">
    <location>
        <begin position="222"/>
        <end position="442"/>
    </location>
</feature>
<comment type="subcellular location">
    <subcellularLocation>
        <location evidence="1">Membrane</location>
        <topology evidence="1">Multi-pass membrane protein</topology>
    </subcellularLocation>
</comment>
<dbReference type="GO" id="GO:0007186">
    <property type="term" value="P:G protein-coupled receptor signaling pathway"/>
    <property type="evidence" value="ECO:0007669"/>
    <property type="project" value="InterPro"/>
</dbReference>
<evidence type="ECO:0000256" key="8">
    <source>
        <dbReference type="SAM" id="SignalP"/>
    </source>
</evidence>
<accession>A0AA36FUJ5</accession>
<dbReference type="PANTHER" id="PTHR23252">
    <property type="entry name" value="INTIMAL THICKNESS RECEPTOR-RELATED"/>
    <property type="match status" value="1"/>
</dbReference>
<evidence type="ECO:0008006" key="13">
    <source>
        <dbReference type="Google" id="ProtNLM"/>
    </source>
</evidence>
<dbReference type="EMBL" id="CATQJA010001066">
    <property type="protein sequence ID" value="CAJ0565551.1"/>
    <property type="molecule type" value="Genomic_DNA"/>
</dbReference>
<name>A0AA36FUJ5_9BILA</name>
<feature type="transmembrane region" description="Helical" evidence="7">
    <location>
        <begin position="294"/>
        <end position="313"/>
    </location>
</feature>
<dbReference type="Pfam" id="PF21892">
    <property type="entry name" value="TMEM145_N"/>
    <property type="match status" value="1"/>
</dbReference>
<feature type="transmembrane region" description="Helical" evidence="7">
    <location>
        <begin position="325"/>
        <end position="343"/>
    </location>
</feature>
<evidence type="ECO:0000256" key="1">
    <source>
        <dbReference type="ARBA" id="ARBA00004141"/>
    </source>
</evidence>
<keyword evidence="3 7" id="KW-1133">Transmembrane helix</keyword>
<evidence type="ECO:0000259" key="10">
    <source>
        <dbReference type="Pfam" id="PF21892"/>
    </source>
</evidence>
<dbReference type="AlphaFoldDB" id="A0AA36FUJ5"/>
<protein>
    <recommendedName>
        <fullName evidence="13">Intimal thickness related receptor IRP domain-containing protein</fullName>
    </recommendedName>
</protein>
<dbReference type="InterPro" id="IPR019336">
    <property type="entry name" value="GPR180/TMEM145_TM"/>
</dbReference>
<sequence length="521" mass="59959">MMIPRGILVLLVFTFRVSVLAKYSRGIIASTNENLPWSYLDRFCFVSELGNLNFTIKYPSDLGIQSLLLYYDTSDQWDAVYDTNLTCEQRVARLDPENNQQIRLTPIGDEFWDPTTRCVFEEHDALQWTVCRGNRRFVSRRARWWYLAVSNCEPGSQRGNSSMNFINSNSNSSSSSNYSDIEMGYGIYADYTLEMTNGDPNDLFFYHFSADEFYILPVNVTFLLLETVLLLMSMAVSCALKSRNLLHQTFKLYQFSIVLECVSLFFLSFAYYLYALNGFGINQLKQMGMFMRGFQTSLFLLLLLLIAKGYTITRGRLSASSICKLVSFIFSYMVVYIAMFFYAQKMFDSAKVTYVSESMPGYCLAGLRIIGWLSYAFSSITTANKYPGKRGFYSVMGALMTLWFLMGPISILIANFVMDKWVREEVVNLVECCVTFYGFFVFMVLTWPSAANRNFPFHVRTTQIGDSYPGDFPQNNYEARYTKNEENGDPTTRNEHIHLSMDNNPRGIASNREDLDLTPRE</sequence>
<feature type="region of interest" description="Disordered" evidence="6">
    <location>
        <begin position="482"/>
        <end position="521"/>
    </location>
</feature>
<evidence type="ECO:0000256" key="3">
    <source>
        <dbReference type="ARBA" id="ARBA00022989"/>
    </source>
</evidence>
<keyword evidence="5" id="KW-0325">Glycoprotein</keyword>
<keyword evidence="8" id="KW-0732">Signal</keyword>
<evidence type="ECO:0000259" key="9">
    <source>
        <dbReference type="Pfam" id="PF10192"/>
    </source>
</evidence>
<keyword evidence="12" id="KW-1185">Reference proteome</keyword>
<evidence type="ECO:0000313" key="11">
    <source>
        <dbReference type="EMBL" id="CAJ0565551.1"/>
    </source>
</evidence>
<organism evidence="11 12">
    <name type="scientific">Mesorhabditis spiculigera</name>
    <dbReference type="NCBI Taxonomy" id="96644"/>
    <lineage>
        <taxon>Eukaryota</taxon>
        <taxon>Metazoa</taxon>
        <taxon>Ecdysozoa</taxon>
        <taxon>Nematoda</taxon>
        <taxon>Chromadorea</taxon>
        <taxon>Rhabditida</taxon>
        <taxon>Rhabditina</taxon>
        <taxon>Rhabditomorpha</taxon>
        <taxon>Rhabditoidea</taxon>
        <taxon>Rhabditidae</taxon>
        <taxon>Mesorhabditinae</taxon>
        <taxon>Mesorhabditis</taxon>
    </lineage>
</organism>
<feature type="chain" id="PRO_5041311742" description="Intimal thickness related receptor IRP domain-containing protein" evidence="8">
    <location>
        <begin position="22"/>
        <end position="521"/>
    </location>
</feature>
<keyword evidence="2 7" id="KW-0812">Transmembrane</keyword>
<feature type="transmembrane region" description="Helical" evidence="7">
    <location>
        <begin position="392"/>
        <end position="414"/>
    </location>
</feature>
<evidence type="ECO:0000256" key="6">
    <source>
        <dbReference type="SAM" id="MobiDB-lite"/>
    </source>
</evidence>
<comment type="caution">
    <text evidence="11">The sequence shown here is derived from an EMBL/GenBank/DDBJ whole genome shotgun (WGS) entry which is preliminary data.</text>
</comment>
<dbReference type="Proteomes" id="UP001177023">
    <property type="component" value="Unassembled WGS sequence"/>
</dbReference>
<dbReference type="GO" id="GO:0019236">
    <property type="term" value="P:response to pheromone"/>
    <property type="evidence" value="ECO:0007669"/>
    <property type="project" value="InterPro"/>
</dbReference>
<feature type="transmembrane region" description="Helical" evidence="7">
    <location>
        <begin position="426"/>
        <end position="447"/>
    </location>
</feature>
<feature type="domain" description="GPR180-like N-terminal" evidence="10">
    <location>
        <begin position="36"/>
        <end position="156"/>
    </location>
</feature>
<feature type="non-terminal residue" evidence="11">
    <location>
        <position position="521"/>
    </location>
</feature>
<dbReference type="GO" id="GO:0016020">
    <property type="term" value="C:membrane"/>
    <property type="evidence" value="ECO:0007669"/>
    <property type="project" value="UniProtKB-SubCell"/>
</dbReference>
<evidence type="ECO:0000256" key="7">
    <source>
        <dbReference type="SAM" id="Phobius"/>
    </source>
</evidence>
<dbReference type="PANTHER" id="PTHR23252:SF24">
    <property type="entry name" value="TRANSMEMBRANE PROTEIN 145"/>
    <property type="match status" value="1"/>
</dbReference>
<dbReference type="InterPro" id="IPR047831">
    <property type="entry name" value="GPR180/TMEM145"/>
</dbReference>
<feature type="signal peptide" evidence="8">
    <location>
        <begin position="1"/>
        <end position="21"/>
    </location>
</feature>
<proteinExistence type="predicted"/>
<dbReference type="Pfam" id="PF10192">
    <property type="entry name" value="GPR180-TMEM145_TM"/>
    <property type="match status" value="1"/>
</dbReference>
<evidence type="ECO:0000256" key="5">
    <source>
        <dbReference type="ARBA" id="ARBA00023180"/>
    </source>
</evidence>
<feature type="compositionally biased region" description="Basic and acidic residues" evidence="6">
    <location>
        <begin position="511"/>
        <end position="521"/>
    </location>
</feature>
<feature type="compositionally biased region" description="Basic and acidic residues" evidence="6">
    <location>
        <begin position="482"/>
        <end position="499"/>
    </location>
</feature>
<reference evidence="11" key="1">
    <citation type="submission" date="2023-06" db="EMBL/GenBank/DDBJ databases">
        <authorList>
            <person name="Delattre M."/>
        </authorList>
    </citation>
    <scope>NUCLEOTIDE SEQUENCE</scope>
    <source>
        <strain evidence="11">AF72</strain>
    </source>
</reference>
<feature type="transmembrane region" description="Helical" evidence="7">
    <location>
        <begin position="359"/>
        <end position="380"/>
    </location>
</feature>
<evidence type="ECO:0000256" key="4">
    <source>
        <dbReference type="ARBA" id="ARBA00023136"/>
    </source>
</evidence>
<keyword evidence="4 7" id="KW-0472">Membrane</keyword>
<feature type="transmembrane region" description="Helical" evidence="7">
    <location>
        <begin position="213"/>
        <end position="240"/>
    </location>
</feature>
<gene>
    <name evidence="11" type="ORF">MSPICULIGERA_LOCUS4186</name>
</gene>
<dbReference type="InterPro" id="IPR053880">
    <property type="entry name" value="GPR180-like_N"/>
</dbReference>